<dbReference type="Gene3D" id="3.40.50.1820">
    <property type="entry name" value="alpha/beta hydrolase"/>
    <property type="match status" value="1"/>
</dbReference>
<evidence type="ECO:0000313" key="3">
    <source>
        <dbReference type="Proteomes" id="UP000537862"/>
    </source>
</evidence>
<evidence type="ECO:0000313" key="2">
    <source>
        <dbReference type="EMBL" id="NOL52070.1"/>
    </source>
</evidence>
<dbReference type="PIRSF" id="PIRSF020818">
    <property type="entry name" value="PHB_depoly_PhaZ"/>
    <property type="match status" value="1"/>
</dbReference>
<dbReference type="AlphaFoldDB" id="A0A849P3J6"/>
<dbReference type="NCBIfam" id="TIGR01849">
    <property type="entry name" value="PHB_depoly_PhaZ"/>
    <property type="match status" value="1"/>
</dbReference>
<protein>
    <submittedName>
        <fullName evidence="2">Polyhydroxyalkanoate depolymerase</fullName>
    </submittedName>
</protein>
<name>A0A849P3J6_9BURK</name>
<dbReference type="SUPFAM" id="SSF53474">
    <property type="entry name" value="alpha/beta-Hydrolases"/>
    <property type="match status" value="1"/>
</dbReference>
<dbReference type="PANTHER" id="PTHR36837:SF4">
    <property type="entry name" value="BLR0908 PROTEIN"/>
    <property type="match status" value="1"/>
</dbReference>
<dbReference type="Proteomes" id="UP000537862">
    <property type="component" value="Unassembled WGS sequence"/>
</dbReference>
<comment type="caution">
    <text evidence="2">The sequence shown here is derived from an EMBL/GenBank/DDBJ whole genome shotgun (WGS) entry which is preliminary data.</text>
</comment>
<dbReference type="EMBL" id="JABGBN010000006">
    <property type="protein sequence ID" value="NOL52070.1"/>
    <property type="molecule type" value="Genomic_DNA"/>
</dbReference>
<reference evidence="2 3" key="1">
    <citation type="submission" date="2020-05" db="EMBL/GenBank/DDBJ databases">
        <authorList>
            <person name="Niu N."/>
        </authorList>
    </citation>
    <scope>NUCLEOTIDE SEQUENCE [LARGE SCALE GENOMIC DNA]</scope>
    <source>
        <strain evidence="2 3">3340-03</strain>
    </source>
</reference>
<dbReference type="InterPro" id="IPR009656">
    <property type="entry name" value="PHB_depo_C"/>
</dbReference>
<evidence type="ECO:0000259" key="1">
    <source>
        <dbReference type="Pfam" id="PF06850"/>
    </source>
</evidence>
<proteinExistence type="predicted"/>
<organism evidence="2 3">
    <name type="scientific">Pelistega suis</name>
    <dbReference type="NCBI Taxonomy" id="1631957"/>
    <lineage>
        <taxon>Bacteria</taxon>
        <taxon>Pseudomonadati</taxon>
        <taxon>Pseudomonadota</taxon>
        <taxon>Betaproteobacteria</taxon>
        <taxon>Burkholderiales</taxon>
        <taxon>Alcaligenaceae</taxon>
        <taxon>Pelistega</taxon>
    </lineage>
</organism>
<dbReference type="PANTHER" id="PTHR36837">
    <property type="entry name" value="POLY(3-HYDROXYALKANOATE) POLYMERASE SUBUNIT PHAC"/>
    <property type="match status" value="1"/>
</dbReference>
<feature type="domain" description="PHB de-polymerase C-terminal" evidence="1">
    <location>
        <begin position="206"/>
        <end position="407"/>
    </location>
</feature>
<gene>
    <name evidence="2" type="ORF">HKX39_07835</name>
</gene>
<accession>A0A849P3J6</accession>
<dbReference type="InterPro" id="IPR029058">
    <property type="entry name" value="AB_hydrolase_fold"/>
</dbReference>
<dbReference type="InterPro" id="IPR010915">
    <property type="entry name" value="PHB_depoly_PhaZ"/>
</dbReference>
<keyword evidence="3" id="KW-1185">Reference proteome</keyword>
<dbReference type="Pfam" id="PF06850">
    <property type="entry name" value="PHB_depo_C"/>
    <property type="match status" value="1"/>
</dbReference>
<dbReference type="InterPro" id="IPR051321">
    <property type="entry name" value="PHA/PHB_synthase"/>
</dbReference>
<sequence>MLYILHELTKQSMAPFVSLSTWGSKLFSDPFSPYAYIPNSRHIAAGFELLHRLGKDYEKPKWDIPEVEVNGQKATITEETVIEKDFCNLIHFQRSLSKNPKGDPIVLIVAPLSGHHATLLRDTVRTMLQSFDVYITDWIDARMVPMSKGAFHLDDYVQYVIDFIHHLGPNTHVVSVCQPTVPVLGAVSLMASNKDSIQVKSMTMMGGPLDTRESPTSVNGLASKKSYTWFETQLIHRVPSRYPGHNRPVYPGFLQHAGFVAMNPDKHMQSHYDYYLDLMRGNDMEAESHRKFYDEYNAVLDLPAEYYLDTIKIVFQEHQLPRGVWKVNGQLVKPAAIKKAHLLTIEGELDDITGRGQTQVAHKMCSSIPEKHKQHYEVEKAGHYGIFSGRRWRTKVFPVIEAFINEAEKSAK</sequence>
<dbReference type="RefSeq" id="WP_171680767.1">
    <property type="nucleotide sequence ID" value="NZ_JABGBN010000006.1"/>
</dbReference>